<proteinExistence type="predicted"/>
<dbReference type="SMART" id="SM00420">
    <property type="entry name" value="HTH_DEOR"/>
    <property type="match status" value="1"/>
</dbReference>
<dbReference type="CDD" id="cd06267">
    <property type="entry name" value="PBP1_LacI_sugar_binding-like"/>
    <property type="match status" value="1"/>
</dbReference>
<dbReference type="EMBL" id="JADAQT010000088">
    <property type="protein sequence ID" value="MBE1876573.1"/>
    <property type="molecule type" value="Genomic_DNA"/>
</dbReference>
<dbReference type="Proteomes" id="UP000625527">
    <property type="component" value="Unassembled WGS sequence"/>
</dbReference>
<evidence type="ECO:0000256" key="3">
    <source>
        <dbReference type="ARBA" id="ARBA00023163"/>
    </source>
</evidence>
<organism evidence="5 6">
    <name type="scientific">Myceligenerans pegani</name>
    <dbReference type="NCBI Taxonomy" id="2776917"/>
    <lineage>
        <taxon>Bacteria</taxon>
        <taxon>Bacillati</taxon>
        <taxon>Actinomycetota</taxon>
        <taxon>Actinomycetes</taxon>
        <taxon>Micrococcales</taxon>
        <taxon>Promicromonosporaceae</taxon>
        <taxon>Myceligenerans</taxon>
    </lineage>
</organism>
<keyword evidence="6" id="KW-1185">Reference proteome</keyword>
<dbReference type="Pfam" id="PF08220">
    <property type="entry name" value="HTH_DeoR"/>
    <property type="match status" value="1"/>
</dbReference>
<dbReference type="InterPro" id="IPR001034">
    <property type="entry name" value="DeoR_HTH"/>
</dbReference>
<dbReference type="Pfam" id="PF13377">
    <property type="entry name" value="Peripla_BP_3"/>
    <property type="match status" value="1"/>
</dbReference>
<accession>A0ABR9MYV6</accession>
<evidence type="ECO:0000259" key="4">
    <source>
        <dbReference type="PROSITE" id="PS51000"/>
    </source>
</evidence>
<keyword evidence="3" id="KW-0804">Transcription</keyword>
<dbReference type="InterPro" id="IPR046335">
    <property type="entry name" value="LacI/GalR-like_sensor"/>
</dbReference>
<evidence type="ECO:0000256" key="2">
    <source>
        <dbReference type="ARBA" id="ARBA00023125"/>
    </source>
</evidence>
<dbReference type="InterPro" id="IPR028082">
    <property type="entry name" value="Peripla_BP_I"/>
</dbReference>
<evidence type="ECO:0000313" key="6">
    <source>
        <dbReference type="Proteomes" id="UP000625527"/>
    </source>
</evidence>
<dbReference type="PROSITE" id="PS51000">
    <property type="entry name" value="HTH_DEOR_2"/>
    <property type="match status" value="1"/>
</dbReference>
<keyword evidence="1" id="KW-0805">Transcription regulation</keyword>
<dbReference type="PROSITE" id="PS00894">
    <property type="entry name" value="HTH_DEOR_1"/>
    <property type="match status" value="1"/>
</dbReference>
<dbReference type="Gene3D" id="3.40.50.2300">
    <property type="match status" value="2"/>
</dbReference>
<dbReference type="SUPFAM" id="SSF53822">
    <property type="entry name" value="Periplasmic binding protein-like I"/>
    <property type="match status" value="1"/>
</dbReference>
<evidence type="ECO:0000256" key="1">
    <source>
        <dbReference type="ARBA" id="ARBA00023015"/>
    </source>
</evidence>
<keyword evidence="2" id="KW-0238">DNA-binding</keyword>
<dbReference type="InterPro" id="IPR036388">
    <property type="entry name" value="WH-like_DNA-bd_sf"/>
</dbReference>
<dbReference type="InterPro" id="IPR036390">
    <property type="entry name" value="WH_DNA-bd_sf"/>
</dbReference>
<gene>
    <name evidence="5" type="ORF">IHE71_12730</name>
</gene>
<protein>
    <submittedName>
        <fullName evidence="5">DeoR/GlpR family transcriptional regulator</fullName>
    </submittedName>
</protein>
<feature type="domain" description="HTH deoR-type" evidence="4">
    <location>
        <begin position="76"/>
        <end position="131"/>
    </location>
</feature>
<dbReference type="PANTHER" id="PTHR30146:SF155">
    <property type="entry name" value="ALANINE RACEMASE"/>
    <property type="match status" value="1"/>
</dbReference>
<evidence type="ECO:0000313" key="5">
    <source>
        <dbReference type="EMBL" id="MBE1876573.1"/>
    </source>
</evidence>
<dbReference type="PRINTS" id="PR00037">
    <property type="entry name" value="HTHLACR"/>
</dbReference>
<name>A0ABR9MYV6_9MICO</name>
<comment type="caution">
    <text evidence="5">The sequence shown here is derived from an EMBL/GenBank/DDBJ whole genome shotgun (WGS) entry which is preliminary data.</text>
</comment>
<dbReference type="PANTHER" id="PTHR30146">
    <property type="entry name" value="LACI-RELATED TRANSCRIPTIONAL REPRESSOR"/>
    <property type="match status" value="1"/>
</dbReference>
<reference evidence="5 6" key="1">
    <citation type="submission" date="2020-10" db="EMBL/GenBank/DDBJ databases">
        <title>Myceligenerans pegani sp. nov., an endophytic actinomycete isolated from Peganum harmala L. in Xinjiang, China.</title>
        <authorList>
            <person name="Xin L."/>
        </authorList>
    </citation>
    <scope>NUCLEOTIDE SEQUENCE [LARGE SCALE GENOMIC DNA]</scope>
    <source>
        <strain evidence="5 6">TRM65318</strain>
    </source>
</reference>
<dbReference type="RefSeq" id="WP_192863142.1">
    <property type="nucleotide sequence ID" value="NZ_JADAQT010000088.1"/>
</dbReference>
<dbReference type="Gene3D" id="1.10.10.10">
    <property type="entry name" value="Winged helix-like DNA-binding domain superfamily/Winged helix DNA-binding domain"/>
    <property type="match status" value="1"/>
</dbReference>
<dbReference type="InterPro" id="IPR018356">
    <property type="entry name" value="Tscrpt_reg_HTH_DeoR_CS"/>
</dbReference>
<dbReference type="SUPFAM" id="SSF46785">
    <property type="entry name" value="Winged helix' DNA-binding domain"/>
    <property type="match status" value="1"/>
</dbReference>
<sequence>MPSSLRGVQHGDHLRSVLGGYGRRDILEPGVHRANDHWRVIDYDRYRNTVDAFRRLFRRAAAEQRTLMNASERDLAARRRAAILTELGLHGSVRVPEIAARFGVSLVTARRDVAALAKQGKLQRVHGGGVLIPHEGDDGTRHGVIGMVIPSGHGYFQEILAGARHGARESGVRLVLATSYYDEAEELRIVERLRRARVDALVIATANPTDERLPTWMDAMDKPVVLVERQCGARSIDYVRSEHEVGVEVALDHLVRQGHTRIGLAVRETTPTSVRLVEGFETVVSRRKGIDIPFPPFRFASADDAPAQRNSDLESVLDECESTGTTAVIVHADHDAVAFLELALDRGLRVPDDLSIVAYDDAIASLGSVALTAVAPPKFDVGRLAVSIAARRAGSGKRDATQRIRLVPRLVRRRSTGPPPAVRASRSSSA</sequence>